<sequence>MNFQTLIHLARACTSSPSPLSGLAIHCHSLKLALLTHKTTTTTFLSNSLVHMYGTTHQLELARQLFDEMPQRDQASFTIILSSYSACNEPHRALSLLSLMHKVGAEVREWEMPFWACMESVGALRKQGEFSMRCLRGVW</sequence>
<gene>
    <name evidence="2" type="ORF">AMTR_s00012p00130130</name>
</gene>
<keyword evidence="3" id="KW-1185">Reference proteome</keyword>
<dbReference type="InterPro" id="IPR046960">
    <property type="entry name" value="PPR_At4g14850-like_plant"/>
</dbReference>
<dbReference type="InterPro" id="IPR002885">
    <property type="entry name" value="PPR_rpt"/>
</dbReference>
<dbReference type="AlphaFoldDB" id="W1PJ68"/>
<dbReference type="Gramene" id="ERN07779">
    <property type="protein sequence ID" value="ERN07779"/>
    <property type="gene ID" value="AMTR_s00012p00130130"/>
</dbReference>
<dbReference type="PANTHER" id="PTHR47926">
    <property type="entry name" value="PENTATRICOPEPTIDE REPEAT-CONTAINING PROTEIN"/>
    <property type="match status" value="1"/>
</dbReference>
<dbReference type="PANTHER" id="PTHR47926:SF359">
    <property type="entry name" value="PENTACOTRIPEPTIDE-REPEAT REGION OF PRORP DOMAIN-CONTAINING PROTEIN"/>
    <property type="match status" value="1"/>
</dbReference>
<dbReference type="GO" id="GO:0003723">
    <property type="term" value="F:RNA binding"/>
    <property type="evidence" value="ECO:0007669"/>
    <property type="project" value="InterPro"/>
</dbReference>
<keyword evidence="1" id="KW-0677">Repeat</keyword>
<dbReference type="EMBL" id="KI393609">
    <property type="protein sequence ID" value="ERN07779.1"/>
    <property type="molecule type" value="Genomic_DNA"/>
</dbReference>
<protein>
    <recommendedName>
        <fullName evidence="4">Pentacotripeptide-repeat region of PRORP domain-containing protein</fullName>
    </recommendedName>
</protein>
<accession>W1PJ68</accession>
<name>W1PJ68_AMBTC</name>
<organism evidence="2 3">
    <name type="scientific">Amborella trichopoda</name>
    <dbReference type="NCBI Taxonomy" id="13333"/>
    <lineage>
        <taxon>Eukaryota</taxon>
        <taxon>Viridiplantae</taxon>
        <taxon>Streptophyta</taxon>
        <taxon>Embryophyta</taxon>
        <taxon>Tracheophyta</taxon>
        <taxon>Spermatophyta</taxon>
        <taxon>Magnoliopsida</taxon>
        <taxon>Amborellales</taxon>
        <taxon>Amborellaceae</taxon>
        <taxon>Amborella</taxon>
    </lineage>
</organism>
<evidence type="ECO:0000313" key="3">
    <source>
        <dbReference type="Proteomes" id="UP000017836"/>
    </source>
</evidence>
<dbReference type="Pfam" id="PF01535">
    <property type="entry name" value="PPR"/>
    <property type="match status" value="2"/>
</dbReference>
<reference evidence="3" key="1">
    <citation type="journal article" date="2013" name="Science">
        <title>The Amborella genome and the evolution of flowering plants.</title>
        <authorList>
            <consortium name="Amborella Genome Project"/>
        </authorList>
    </citation>
    <scope>NUCLEOTIDE SEQUENCE [LARGE SCALE GENOMIC DNA]</scope>
</reference>
<dbReference type="HOGENOM" id="CLU_1847789_0_0_1"/>
<evidence type="ECO:0008006" key="4">
    <source>
        <dbReference type="Google" id="ProtNLM"/>
    </source>
</evidence>
<evidence type="ECO:0000313" key="2">
    <source>
        <dbReference type="EMBL" id="ERN07779.1"/>
    </source>
</evidence>
<evidence type="ECO:0000256" key="1">
    <source>
        <dbReference type="ARBA" id="ARBA00022737"/>
    </source>
</evidence>
<proteinExistence type="predicted"/>
<dbReference type="Proteomes" id="UP000017836">
    <property type="component" value="Unassembled WGS sequence"/>
</dbReference>
<dbReference type="InterPro" id="IPR011990">
    <property type="entry name" value="TPR-like_helical_dom_sf"/>
</dbReference>
<dbReference type="GO" id="GO:0009451">
    <property type="term" value="P:RNA modification"/>
    <property type="evidence" value="ECO:0007669"/>
    <property type="project" value="InterPro"/>
</dbReference>
<dbReference type="Gene3D" id="1.25.40.10">
    <property type="entry name" value="Tetratricopeptide repeat domain"/>
    <property type="match status" value="1"/>
</dbReference>